<dbReference type="Proteomes" id="UP000305792">
    <property type="component" value="Unassembled WGS sequence"/>
</dbReference>
<evidence type="ECO:0000259" key="1">
    <source>
        <dbReference type="Pfam" id="PF08044"/>
    </source>
</evidence>
<organism evidence="2 3">
    <name type="scientific">Glycomyces paridis</name>
    <dbReference type="NCBI Taxonomy" id="2126555"/>
    <lineage>
        <taxon>Bacteria</taxon>
        <taxon>Bacillati</taxon>
        <taxon>Actinomycetota</taxon>
        <taxon>Actinomycetes</taxon>
        <taxon>Glycomycetales</taxon>
        <taxon>Glycomycetaceae</taxon>
        <taxon>Glycomyces</taxon>
    </lineage>
</organism>
<dbReference type="InterPro" id="IPR012551">
    <property type="entry name" value="DUF1707_SHOCT-like"/>
</dbReference>
<dbReference type="PANTHER" id="PTHR40763:SF5">
    <property type="entry name" value="MEMBRANE PROTEIN"/>
    <property type="match status" value="1"/>
</dbReference>
<evidence type="ECO:0000313" key="2">
    <source>
        <dbReference type="EMBL" id="THV28371.1"/>
    </source>
</evidence>
<sequence>MSAPDPNIRISNAQREALIGRLHAATEDGLLDLEEFAERSRQAYEAKTYADVSRLLADLPDDDRALAVSNRLQATGSAPDMVLDPQHSRVKREGVWTVPRRITVKPRHSAVTLDCRSAAFAAGDIEVEVDLAHSRFTLVLPRNASAVDEGVRLKGGTVTNRCQQAVDGPRFHITGDNNWGRVTVRYERRFLWWRW</sequence>
<gene>
    <name evidence="2" type="ORF">E9998_12240</name>
</gene>
<evidence type="ECO:0000313" key="3">
    <source>
        <dbReference type="Proteomes" id="UP000305792"/>
    </source>
</evidence>
<dbReference type="RefSeq" id="WP_136529982.1">
    <property type="nucleotide sequence ID" value="NZ_STGX01000008.1"/>
</dbReference>
<feature type="domain" description="DUF1707" evidence="1">
    <location>
        <begin position="8"/>
        <end position="60"/>
    </location>
</feature>
<accession>A0A4S8PET1</accession>
<keyword evidence="3" id="KW-1185">Reference proteome</keyword>
<protein>
    <submittedName>
        <fullName evidence="2">DUF1707 domain-containing protein</fullName>
    </submittedName>
</protein>
<comment type="caution">
    <text evidence="2">The sequence shown here is derived from an EMBL/GenBank/DDBJ whole genome shotgun (WGS) entry which is preliminary data.</text>
</comment>
<proteinExistence type="predicted"/>
<dbReference type="EMBL" id="STGX01000008">
    <property type="protein sequence ID" value="THV28371.1"/>
    <property type="molecule type" value="Genomic_DNA"/>
</dbReference>
<dbReference type="PANTHER" id="PTHR40763">
    <property type="entry name" value="MEMBRANE PROTEIN-RELATED"/>
    <property type="match status" value="1"/>
</dbReference>
<reference evidence="2 3" key="1">
    <citation type="journal article" date="2018" name="Int. J. Syst. Evol. Microbiol.">
        <title>Glycomyces paridis sp. nov., isolated from the medicinal plant Paris polyphylla.</title>
        <authorList>
            <person name="Fang X.M."/>
            <person name="Bai J.L."/>
            <person name="Su J."/>
            <person name="Zhao L.L."/>
            <person name="Liu H.Y."/>
            <person name="Ma B.P."/>
            <person name="Zhang Y.Q."/>
            <person name="Yu L.Y."/>
        </authorList>
    </citation>
    <scope>NUCLEOTIDE SEQUENCE [LARGE SCALE GENOMIC DNA]</scope>
    <source>
        <strain evidence="2 3">CPCC 204357</strain>
    </source>
</reference>
<dbReference type="AlphaFoldDB" id="A0A4S8PET1"/>
<dbReference type="Pfam" id="PF08044">
    <property type="entry name" value="DUF1707"/>
    <property type="match status" value="1"/>
</dbReference>
<dbReference type="OrthoDB" id="4772576at2"/>
<name>A0A4S8PET1_9ACTN</name>